<feature type="domain" description="Chitin-binding type-2" evidence="3">
    <location>
        <begin position="41"/>
        <end position="107"/>
    </location>
</feature>
<evidence type="ECO:0000313" key="4">
    <source>
        <dbReference type="EMBL" id="JAS37200.1"/>
    </source>
</evidence>
<dbReference type="Pfam" id="PF01607">
    <property type="entry name" value="CBM_14"/>
    <property type="match status" value="1"/>
</dbReference>
<feature type="signal peptide" evidence="2">
    <location>
        <begin position="1"/>
        <end position="19"/>
    </location>
</feature>
<dbReference type="GO" id="GO:0008061">
    <property type="term" value="F:chitin binding"/>
    <property type="evidence" value="ECO:0007669"/>
    <property type="project" value="InterPro"/>
</dbReference>
<organism evidence="4">
    <name type="scientific">Clastoptera arizonana</name>
    <name type="common">Arizona spittle bug</name>
    <dbReference type="NCBI Taxonomy" id="38151"/>
    <lineage>
        <taxon>Eukaryota</taxon>
        <taxon>Metazoa</taxon>
        <taxon>Ecdysozoa</taxon>
        <taxon>Arthropoda</taxon>
        <taxon>Hexapoda</taxon>
        <taxon>Insecta</taxon>
        <taxon>Pterygota</taxon>
        <taxon>Neoptera</taxon>
        <taxon>Paraneoptera</taxon>
        <taxon>Hemiptera</taxon>
        <taxon>Auchenorrhyncha</taxon>
        <taxon>Cercopoidea</taxon>
        <taxon>Clastopteridae</taxon>
        <taxon>Clastoptera</taxon>
    </lineage>
</organism>
<dbReference type="SUPFAM" id="SSF57625">
    <property type="entry name" value="Invertebrate chitin-binding proteins"/>
    <property type="match status" value="1"/>
</dbReference>
<dbReference type="EMBL" id="GEDC01000098">
    <property type="protein sequence ID" value="JAS37200.1"/>
    <property type="molecule type" value="Transcribed_RNA"/>
</dbReference>
<sequence length="111" mass="12522">MATRTAWCLLVLLLGLAVATSIRQKRQDDGEEEESESQSVDELCKDRPPDEYFRLSTTGDCRDVVRCDKAAENGKTRLAGVRCPNGLAFDIDRQTCDWKTHVKNCNELESK</sequence>
<keyword evidence="2" id="KW-0732">Signal</keyword>
<protein>
    <recommendedName>
        <fullName evidence="3">Chitin-binding type-2 domain-containing protein</fullName>
    </recommendedName>
</protein>
<dbReference type="AlphaFoldDB" id="A0A1B6EH23"/>
<feature type="chain" id="PRO_5008582107" description="Chitin-binding type-2 domain-containing protein" evidence="2">
    <location>
        <begin position="20"/>
        <end position="111"/>
    </location>
</feature>
<evidence type="ECO:0000259" key="3">
    <source>
        <dbReference type="PROSITE" id="PS50940"/>
    </source>
</evidence>
<evidence type="ECO:0000256" key="1">
    <source>
        <dbReference type="SAM" id="MobiDB-lite"/>
    </source>
</evidence>
<evidence type="ECO:0000256" key="2">
    <source>
        <dbReference type="SAM" id="SignalP"/>
    </source>
</evidence>
<name>A0A1B6EH23_9HEMI</name>
<gene>
    <name evidence="4" type="ORF">g.8626</name>
</gene>
<dbReference type="SMART" id="SM00494">
    <property type="entry name" value="ChtBD2"/>
    <property type="match status" value="1"/>
</dbReference>
<dbReference type="InterPro" id="IPR002557">
    <property type="entry name" value="Chitin-bd_dom"/>
</dbReference>
<accession>A0A1B6EH23</accession>
<dbReference type="GO" id="GO:0005576">
    <property type="term" value="C:extracellular region"/>
    <property type="evidence" value="ECO:0007669"/>
    <property type="project" value="InterPro"/>
</dbReference>
<proteinExistence type="predicted"/>
<dbReference type="PROSITE" id="PS50940">
    <property type="entry name" value="CHIT_BIND_II"/>
    <property type="match status" value="1"/>
</dbReference>
<feature type="region of interest" description="Disordered" evidence="1">
    <location>
        <begin position="24"/>
        <end position="47"/>
    </location>
</feature>
<reference evidence="4" key="1">
    <citation type="submission" date="2015-12" db="EMBL/GenBank/DDBJ databases">
        <title>De novo transcriptome assembly of four potential Pierce s Disease insect vectors from Arizona vineyards.</title>
        <authorList>
            <person name="Tassone E.E."/>
        </authorList>
    </citation>
    <scope>NUCLEOTIDE SEQUENCE</scope>
</reference>
<dbReference type="Gene3D" id="2.170.140.10">
    <property type="entry name" value="Chitin binding domain"/>
    <property type="match status" value="1"/>
</dbReference>
<dbReference type="InterPro" id="IPR036508">
    <property type="entry name" value="Chitin-bd_dom_sf"/>
</dbReference>